<evidence type="ECO:0000313" key="4">
    <source>
        <dbReference type="Proteomes" id="UP000011715"/>
    </source>
</evidence>
<accession>A0A0C4DNR7</accession>
<dbReference type="EMBL" id="GL876966">
    <property type="protein sequence ID" value="KLU82389.1"/>
    <property type="molecule type" value="Genomic_DNA"/>
</dbReference>
<proteinExistence type="predicted"/>
<gene>
    <name evidence="2" type="ORF">MAPG_01461</name>
</gene>
<name>A0A0C4DNR7_MAGP6</name>
<reference evidence="2" key="2">
    <citation type="submission" date="2010-05" db="EMBL/GenBank/DDBJ databases">
        <title>The Genome Sequence of Magnaporthe poae strain ATCC 64411.</title>
        <authorList>
            <consortium name="The Broad Institute Genome Sequencing Platform"/>
            <consortium name="Broad Institute Genome Sequencing Center for Infectious Disease"/>
            <person name="Ma L.-J."/>
            <person name="Dead R."/>
            <person name="Young S."/>
            <person name="Zeng Q."/>
            <person name="Koehrsen M."/>
            <person name="Alvarado L."/>
            <person name="Berlin A."/>
            <person name="Chapman S.B."/>
            <person name="Chen Z."/>
            <person name="Freedman E."/>
            <person name="Gellesch M."/>
            <person name="Goldberg J."/>
            <person name="Griggs A."/>
            <person name="Gujja S."/>
            <person name="Heilman E.R."/>
            <person name="Heiman D."/>
            <person name="Hepburn T."/>
            <person name="Howarth C."/>
            <person name="Jen D."/>
            <person name="Larson L."/>
            <person name="Mehta T."/>
            <person name="Neiman D."/>
            <person name="Pearson M."/>
            <person name="Roberts A."/>
            <person name="Saif S."/>
            <person name="Shea T."/>
            <person name="Shenoy N."/>
            <person name="Sisk P."/>
            <person name="Stolte C."/>
            <person name="Sykes S."/>
            <person name="Walk T."/>
            <person name="White J."/>
            <person name="Yandava C."/>
            <person name="Haas B."/>
            <person name="Nusbaum C."/>
            <person name="Birren B."/>
        </authorList>
    </citation>
    <scope>NUCLEOTIDE SEQUENCE</scope>
    <source>
        <strain evidence="2">ATCC 64411</strain>
    </source>
</reference>
<dbReference type="EMBL" id="ADBL01000353">
    <property type="status" value="NOT_ANNOTATED_CDS"/>
    <property type="molecule type" value="Genomic_DNA"/>
</dbReference>
<reference evidence="4" key="1">
    <citation type="submission" date="2010-05" db="EMBL/GenBank/DDBJ databases">
        <title>The genome sequence of Magnaporthe poae strain ATCC 64411.</title>
        <authorList>
            <person name="Ma L.-J."/>
            <person name="Dead R."/>
            <person name="Young S."/>
            <person name="Zeng Q."/>
            <person name="Koehrsen M."/>
            <person name="Alvarado L."/>
            <person name="Berlin A."/>
            <person name="Chapman S.B."/>
            <person name="Chen Z."/>
            <person name="Freedman E."/>
            <person name="Gellesch M."/>
            <person name="Goldberg J."/>
            <person name="Griggs A."/>
            <person name="Gujja S."/>
            <person name="Heilman E.R."/>
            <person name="Heiman D."/>
            <person name="Hepburn T."/>
            <person name="Howarth C."/>
            <person name="Jen D."/>
            <person name="Larson L."/>
            <person name="Mehta T."/>
            <person name="Neiman D."/>
            <person name="Pearson M."/>
            <person name="Roberts A."/>
            <person name="Saif S."/>
            <person name="Shea T."/>
            <person name="Shenoy N."/>
            <person name="Sisk P."/>
            <person name="Stolte C."/>
            <person name="Sykes S."/>
            <person name="Walk T."/>
            <person name="White J."/>
            <person name="Yandava C."/>
            <person name="Haas B."/>
            <person name="Nusbaum C."/>
            <person name="Birren B."/>
        </authorList>
    </citation>
    <scope>NUCLEOTIDE SEQUENCE [LARGE SCALE GENOMIC DNA]</scope>
    <source>
        <strain evidence="4">ATCC 64411 / 73-15</strain>
    </source>
</reference>
<reference evidence="3" key="4">
    <citation type="journal article" date="2015" name="G3 (Bethesda)">
        <title>Genome sequences of three phytopathogenic species of the Magnaporthaceae family of fungi.</title>
        <authorList>
            <person name="Okagaki L.H."/>
            <person name="Nunes C.C."/>
            <person name="Sailsbery J."/>
            <person name="Clay B."/>
            <person name="Brown D."/>
            <person name="John T."/>
            <person name="Oh Y."/>
            <person name="Young N."/>
            <person name="Fitzgerald M."/>
            <person name="Haas B.J."/>
            <person name="Zeng Q."/>
            <person name="Young S."/>
            <person name="Adiconis X."/>
            <person name="Fan L."/>
            <person name="Levin J.Z."/>
            <person name="Mitchell T.K."/>
            <person name="Okubara P.A."/>
            <person name="Farman M.L."/>
            <person name="Kohn L.M."/>
            <person name="Birren B."/>
            <person name="Ma L.-J."/>
            <person name="Dean R.A."/>
        </authorList>
    </citation>
    <scope>NUCLEOTIDE SEQUENCE</scope>
    <source>
        <strain evidence="3">ATCC 64411 / 73-15</strain>
    </source>
</reference>
<reference evidence="3" key="5">
    <citation type="submission" date="2015-06" db="UniProtKB">
        <authorList>
            <consortium name="EnsemblFungi"/>
        </authorList>
    </citation>
    <scope>IDENTIFICATION</scope>
    <source>
        <strain evidence="3">ATCC 64411</strain>
    </source>
</reference>
<feature type="signal peptide" evidence="1">
    <location>
        <begin position="1"/>
        <end position="22"/>
    </location>
</feature>
<keyword evidence="1" id="KW-0732">Signal</keyword>
<dbReference type="Proteomes" id="UP000011715">
    <property type="component" value="Unassembled WGS sequence"/>
</dbReference>
<keyword evidence="4" id="KW-1185">Reference proteome</keyword>
<reference evidence="2" key="3">
    <citation type="submission" date="2011-03" db="EMBL/GenBank/DDBJ databases">
        <title>Annotation of Magnaporthe poae ATCC 64411.</title>
        <authorList>
            <person name="Ma L.-J."/>
            <person name="Dead R."/>
            <person name="Young S.K."/>
            <person name="Zeng Q."/>
            <person name="Gargeya S."/>
            <person name="Fitzgerald M."/>
            <person name="Haas B."/>
            <person name="Abouelleil A."/>
            <person name="Alvarado L."/>
            <person name="Arachchi H.M."/>
            <person name="Berlin A."/>
            <person name="Brown A."/>
            <person name="Chapman S.B."/>
            <person name="Chen Z."/>
            <person name="Dunbar C."/>
            <person name="Freedman E."/>
            <person name="Gearin G."/>
            <person name="Gellesch M."/>
            <person name="Goldberg J."/>
            <person name="Griggs A."/>
            <person name="Gujja S."/>
            <person name="Heiman D."/>
            <person name="Howarth C."/>
            <person name="Larson L."/>
            <person name="Lui A."/>
            <person name="MacDonald P.J.P."/>
            <person name="Mehta T."/>
            <person name="Montmayeur A."/>
            <person name="Murphy C."/>
            <person name="Neiman D."/>
            <person name="Pearson M."/>
            <person name="Priest M."/>
            <person name="Roberts A."/>
            <person name="Saif S."/>
            <person name="Shea T."/>
            <person name="Shenoy N."/>
            <person name="Sisk P."/>
            <person name="Stolte C."/>
            <person name="Sykes S."/>
            <person name="Yandava C."/>
            <person name="Wortman J."/>
            <person name="Nusbaum C."/>
            <person name="Birren B."/>
        </authorList>
    </citation>
    <scope>NUCLEOTIDE SEQUENCE</scope>
    <source>
        <strain evidence="2">ATCC 64411</strain>
    </source>
</reference>
<feature type="chain" id="PRO_5009385248" evidence="1">
    <location>
        <begin position="23"/>
        <end position="96"/>
    </location>
</feature>
<organism evidence="3 4">
    <name type="scientific">Magnaporthiopsis poae (strain ATCC 64411 / 73-15)</name>
    <name type="common">Kentucky bluegrass fungus</name>
    <name type="synonym">Magnaporthe poae</name>
    <dbReference type="NCBI Taxonomy" id="644358"/>
    <lineage>
        <taxon>Eukaryota</taxon>
        <taxon>Fungi</taxon>
        <taxon>Dikarya</taxon>
        <taxon>Ascomycota</taxon>
        <taxon>Pezizomycotina</taxon>
        <taxon>Sordariomycetes</taxon>
        <taxon>Sordariomycetidae</taxon>
        <taxon>Magnaporthales</taxon>
        <taxon>Magnaporthaceae</taxon>
        <taxon>Magnaporthiopsis</taxon>
    </lineage>
</organism>
<dbReference type="AlphaFoldDB" id="A0A0C4DNR7"/>
<evidence type="ECO:0000313" key="2">
    <source>
        <dbReference type="EMBL" id="KLU82389.1"/>
    </source>
</evidence>
<dbReference type="EnsemblFungi" id="MAPG_01461T0">
    <property type="protein sequence ID" value="MAPG_01461T0"/>
    <property type="gene ID" value="MAPG_01461"/>
</dbReference>
<evidence type="ECO:0000313" key="3">
    <source>
        <dbReference type="EnsemblFungi" id="MAPG_01461T0"/>
    </source>
</evidence>
<sequence>MRSRAQRLFIGILLLIPVAATAFSHTLHHVKIASPSQTDDLPVAMEHIQSQIVRRSDDFEQIKTCRRTCLRVCGHEHSAPYEYSNCYQEALENWMP</sequence>
<protein>
    <submittedName>
        <fullName evidence="2 3">Uncharacterized protein</fullName>
    </submittedName>
</protein>
<dbReference type="VEuPathDB" id="FungiDB:MAPG_01461"/>
<evidence type="ECO:0000256" key="1">
    <source>
        <dbReference type="SAM" id="SignalP"/>
    </source>
</evidence>